<organism evidence="1">
    <name type="scientific">Arundo donax</name>
    <name type="common">Giant reed</name>
    <name type="synonym">Donax arundinaceus</name>
    <dbReference type="NCBI Taxonomy" id="35708"/>
    <lineage>
        <taxon>Eukaryota</taxon>
        <taxon>Viridiplantae</taxon>
        <taxon>Streptophyta</taxon>
        <taxon>Embryophyta</taxon>
        <taxon>Tracheophyta</taxon>
        <taxon>Spermatophyta</taxon>
        <taxon>Magnoliopsida</taxon>
        <taxon>Liliopsida</taxon>
        <taxon>Poales</taxon>
        <taxon>Poaceae</taxon>
        <taxon>PACMAD clade</taxon>
        <taxon>Arundinoideae</taxon>
        <taxon>Arundineae</taxon>
        <taxon>Arundo</taxon>
    </lineage>
</organism>
<dbReference type="AlphaFoldDB" id="A0A0A9CIM9"/>
<proteinExistence type="predicted"/>
<name>A0A0A9CIM9_ARUDO</name>
<dbReference type="EMBL" id="GBRH01222459">
    <property type="protein sequence ID" value="JAD75436.1"/>
    <property type="molecule type" value="Transcribed_RNA"/>
</dbReference>
<sequence length="119" mass="13994">MNMCFSKQIKWFDICPERQMANRNRSFLGFHSIVRRLAGDSFLLHPATGRSRSRPSSVALPATERCAERSAAWISRLILIWLWSADWRSESKIGDEAEPLVGAVRLKRLRRPERWERRR</sequence>
<accession>A0A0A9CIM9</accession>
<reference evidence="1" key="2">
    <citation type="journal article" date="2015" name="Data Brief">
        <title>Shoot transcriptome of the giant reed, Arundo donax.</title>
        <authorList>
            <person name="Barrero R.A."/>
            <person name="Guerrero F.D."/>
            <person name="Moolhuijzen P."/>
            <person name="Goolsby J.A."/>
            <person name="Tidwell J."/>
            <person name="Bellgard S.E."/>
            <person name="Bellgard M.I."/>
        </authorList>
    </citation>
    <scope>NUCLEOTIDE SEQUENCE</scope>
    <source>
        <tissue evidence="1">Shoot tissue taken approximately 20 cm above the soil surface</tissue>
    </source>
</reference>
<reference evidence="1" key="1">
    <citation type="submission" date="2014-09" db="EMBL/GenBank/DDBJ databases">
        <authorList>
            <person name="Magalhaes I.L.F."/>
            <person name="Oliveira U."/>
            <person name="Santos F.R."/>
            <person name="Vidigal T.H.D.A."/>
            <person name="Brescovit A.D."/>
            <person name="Santos A.J."/>
        </authorList>
    </citation>
    <scope>NUCLEOTIDE SEQUENCE</scope>
    <source>
        <tissue evidence="1">Shoot tissue taken approximately 20 cm above the soil surface</tissue>
    </source>
</reference>
<evidence type="ECO:0000313" key="1">
    <source>
        <dbReference type="EMBL" id="JAD75436.1"/>
    </source>
</evidence>
<protein>
    <submittedName>
        <fullName evidence="1">Uncharacterized protein</fullName>
    </submittedName>
</protein>